<dbReference type="OrthoDB" id="5989849at2759"/>
<feature type="transmembrane region" description="Helical" evidence="1">
    <location>
        <begin position="6"/>
        <end position="25"/>
    </location>
</feature>
<name>A0A4Z2GNU1_9TELE</name>
<dbReference type="Pfam" id="PF24748">
    <property type="entry name" value="Galaxin_repeat"/>
    <property type="match status" value="1"/>
</dbReference>
<sequence length="259" mass="27925">MSDALNVASTFTLSYMWNWIFLLAMDSRQRRKLSLSTERACCSVGSSSGSASHAADVGMEVRQRAMKRADVGSNPRLLGSGPFGRRITVTGVAIKTFVGIKYDLREAASCENRLHPGAGLSCCAGRAFNPEEATCCKVEDGNSMAAVTEGLSEKVSHCCGLKAYNRLNEICCQSAVRVKPAPVAGCCGKEAFDVDTQLCCGPVDNKRILTRGSREHLCCGHHQFDPWTHCCCSMSGGLKIQPIRSRCCLEEADPCKSSP</sequence>
<proteinExistence type="predicted"/>
<organism evidence="3 4">
    <name type="scientific">Liparis tanakae</name>
    <name type="common">Tanaka's snailfish</name>
    <dbReference type="NCBI Taxonomy" id="230148"/>
    <lineage>
        <taxon>Eukaryota</taxon>
        <taxon>Metazoa</taxon>
        <taxon>Chordata</taxon>
        <taxon>Craniata</taxon>
        <taxon>Vertebrata</taxon>
        <taxon>Euteleostomi</taxon>
        <taxon>Actinopterygii</taxon>
        <taxon>Neopterygii</taxon>
        <taxon>Teleostei</taxon>
        <taxon>Neoteleostei</taxon>
        <taxon>Acanthomorphata</taxon>
        <taxon>Eupercaria</taxon>
        <taxon>Perciformes</taxon>
        <taxon>Cottioidei</taxon>
        <taxon>Cottales</taxon>
        <taxon>Liparidae</taxon>
        <taxon>Liparis</taxon>
    </lineage>
</organism>
<keyword evidence="1" id="KW-0472">Membrane</keyword>
<dbReference type="PANTHER" id="PTHR34490">
    <property type="entry name" value="PROTEIN CBG12054-RELATED"/>
    <property type="match status" value="1"/>
</dbReference>
<dbReference type="InterPro" id="IPR055284">
    <property type="entry name" value="Galaxin-like"/>
</dbReference>
<dbReference type="InterPro" id="IPR056601">
    <property type="entry name" value="Galaxin_dom"/>
</dbReference>
<keyword evidence="4" id="KW-1185">Reference proteome</keyword>
<accession>A0A4Z2GNU1</accession>
<dbReference type="AlphaFoldDB" id="A0A4Z2GNU1"/>
<dbReference type="EMBL" id="SRLO01000473">
    <property type="protein sequence ID" value="TNN54815.1"/>
    <property type="molecule type" value="Genomic_DNA"/>
</dbReference>
<evidence type="ECO:0000259" key="2">
    <source>
        <dbReference type="Pfam" id="PF24748"/>
    </source>
</evidence>
<evidence type="ECO:0000313" key="4">
    <source>
        <dbReference type="Proteomes" id="UP000314294"/>
    </source>
</evidence>
<comment type="caution">
    <text evidence="3">The sequence shown here is derived from an EMBL/GenBank/DDBJ whole genome shotgun (WGS) entry which is preliminary data.</text>
</comment>
<dbReference type="Proteomes" id="UP000314294">
    <property type="component" value="Unassembled WGS sequence"/>
</dbReference>
<feature type="domain" description="Galaxin-like repeats" evidence="2">
    <location>
        <begin position="101"/>
        <end position="233"/>
    </location>
</feature>
<protein>
    <submittedName>
        <fullName evidence="3">Galaxin</fullName>
    </submittedName>
</protein>
<evidence type="ECO:0000256" key="1">
    <source>
        <dbReference type="SAM" id="Phobius"/>
    </source>
</evidence>
<keyword evidence="1" id="KW-1133">Transmembrane helix</keyword>
<reference evidence="3 4" key="1">
    <citation type="submission" date="2019-03" db="EMBL/GenBank/DDBJ databases">
        <title>First draft genome of Liparis tanakae, snailfish: a comprehensive survey of snailfish specific genes.</title>
        <authorList>
            <person name="Kim W."/>
            <person name="Song I."/>
            <person name="Jeong J.-H."/>
            <person name="Kim D."/>
            <person name="Kim S."/>
            <person name="Ryu S."/>
            <person name="Song J.Y."/>
            <person name="Lee S.K."/>
        </authorList>
    </citation>
    <scope>NUCLEOTIDE SEQUENCE [LARGE SCALE GENOMIC DNA]</scope>
    <source>
        <tissue evidence="3">Muscle</tissue>
    </source>
</reference>
<gene>
    <name evidence="3" type="primary">GXN</name>
    <name evidence="3" type="ORF">EYF80_034934</name>
</gene>
<evidence type="ECO:0000313" key="3">
    <source>
        <dbReference type="EMBL" id="TNN54815.1"/>
    </source>
</evidence>
<dbReference type="PANTHER" id="PTHR34490:SF3">
    <property type="entry name" value="GALAXIN-LIKE ISOFORM X2"/>
    <property type="match status" value="1"/>
</dbReference>
<keyword evidence="1" id="KW-0812">Transmembrane</keyword>